<organism evidence="6 7">
    <name type="scientific">Amphritea atlantica</name>
    <dbReference type="NCBI Taxonomy" id="355243"/>
    <lineage>
        <taxon>Bacteria</taxon>
        <taxon>Pseudomonadati</taxon>
        <taxon>Pseudomonadota</taxon>
        <taxon>Gammaproteobacteria</taxon>
        <taxon>Oceanospirillales</taxon>
        <taxon>Oceanospirillaceae</taxon>
        <taxon>Amphritea</taxon>
    </lineage>
</organism>
<dbReference type="PANTHER" id="PTHR47366:SF1">
    <property type="entry name" value="TWO-ON-TWO HEMOGLOBIN-3"/>
    <property type="match status" value="1"/>
</dbReference>
<dbReference type="InterPro" id="IPR009050">
    <property type="entry name" value="Globin-like_sf"/>
</dbReference>
<dbReference type="STRING" id="355243.SAMN03080615_00152"/>
<dbReference type="GO" id="GO:0046872">
    <property type="term" value="F:metal ion binding"/>
    <property type="evidence" value="ECO:0007669"/>
    <property type="project" value="UniProtKB-KW"/>
</dbReference>
<comment type="similarity">
    <text evidence="5">Belongs to the truncated hemoglobin family. Group II subfamily.</text>
</comment>
<evidence type="ECO:0000256" key="4">
    <source>
        <dbReference type="ARBA" id="ARBA00023004"/>
    </source>
</evidence>
<keyword evidence="2" id="KW-0349">Heme</keyword>
<dbReference type="PANTHER" id="PTHR47366">
    <property type="entry name" value="TWO-ON-TWO HEMOGLOBIN-3"/>
    <property type="match status" value="1"/>
</dbReference>
<evidence type="ECO:0000256" key="3">
    <source>
        <dbReference type="ARBA" id="ARBA00022723"/>
    </source>
</evidence>
<dbReference type="GO" id="GO:0005344">
    <property type="term" value="F:oxygen carrier activity"/>
    <property type="evidence" value="ECO:0007669"/>
    <property type="project" value="InterPro"/>
</dbReference>
<dbReference type="GO" id="GO:0019825">
    <property type="term" value="F:oxygen binding"/>
    <property type="evidence" value="ECO:0007669"/>
    <property type="project" value="InterPro"/>
</dbReference>
<proteinExistence type="inferred from homology"/>
<dbReference type="InterPro" id="IPR012292">
    <property type="entry name" value="Globin/Proto"/>
</dbReference>
<dbReference type="OrthoDB" id="9790913at2"/>
<dbReference type="RefSeq" id="WP_091352637.1">
    <property type="nucleotide sequence ID" value="NZ_AP025284.1"/>
</dbReference>
<keyword evidence="4" id="KW-0408">Iron</keyword>
<dbReference type="SUPFAM" id="SSF46458">
    <property type="entry name" value="Globin-like"/>
    <property type="match status" value="1"/>
</dbReference>
<keyword evidence="7" id="KW-1185">Reference proteome</keyword>
<dbReference type="Pfam" id="PF01152">
    <property type="entry name" value="Bac_globin"/>
    <property type="match status" value="1"/>
</dbReference>
<evidence type="ECO:0000256" key="1">
    <source>
        <dbReference type="ARBA" id="ARBA00022448"/>
    </source>
</evidence>
<evidence type="ECO:0000256" key="2">
    <source>
        <dbReference type="ARBA" id="ARBA00022617"/>
    </source>
</evidence>
<dbReference type="CDD" id="cd14773">
    <property type="entry name" value="TrHb2_PhHbO-like_O"/>
    <property type="match status" value="1"/>
</dbReference>
<keyword evidence="1" id="KW-0813">Transport</keyword>
<reference evidence="7" key="1">
    <citation type="submission" date="2016-10" db="EMBL/GenBank/DDBJ databases">
        <authorList>
            <person name="Varghese N."/>
            <person name="Submissions S."/>
        </authorList>
    </citation>
    <scope>NUCLEOTIDE SEQUENCE [LARGE SCALE GENOMIC DNA]</scope>
    <source>
        <strain evidence="7">DSM 18887</strain>
    </source>
</reference>
<evidence type="ECO:0000256" key="5">
    <source>
        <dbReference type="ARBA" id="ARBA00034496"/>
    </source>
</evidence>
<name>A0A1H9CT20_9GAMM</name>
<keyword evidence="3" id="KW-0479">Metal-binding</keyword>
<evidence type="ECO:0000313" key="7">
    <source>
        <dbReference type="Proteomes" id="UP000198749"/>
    </source>
</evidence>
<evidence type="ECO:0000313" key="6">
    <source>
        <dbReference type="EMBL" id="SEQ04376.1"/>
    </source>
</evidence>
<dbReference type="AlphaFoldDB" id="A0A1H9CT20"/>
<gene>
    <name evidence="6" type="ORF">SAMN03080615_00152</name>
</gene>
<dbReference type="GO" id="GO:0020037">
    <property type="term" value="F:heme binding"/>
    <property type="evidence" value="ECO:0007669"/>
    <property type="project" value="InterPro"/>
</dbReference>
<dbReference type="InterPro" id="IPR001486">
    <property type="entry name" value="Hemoglobin_trunc"/>
</dbReference>
<dbReference type="Proteomes" id="UP000198749">
    <property type="component" value="Unassembled WGS sequence"/>
</dbReference>
<dbReference type="Gene3D" id="1.10.490.10">
    <property type="entry name" value="Globins"/>
    <property type="match status" value="1"/>
</dbReference>
<sequence length="125" mass="14120">MSTPYELLGGEAGVRALANEFYKVMSQRAEASTIRAMHAKDTSEVAEKLFMFLSGWVGGPDLYFQKYGTVCLSSQHARFTIGSDERDQWLRCMDQALVNLNASEELIQMLKEPVFNLAEMMRNAE</sequence>
<accession>A0A1H9CT20</accession>
<dbReference type="InterPro" id="IPR044203">
    <property type="entry name" value="GlbO/GLB3-like"/>
</dbReference>
<protein>
    <submittedName>
        <fullName evidence="6">Hemoglobin</fullName>
    </submittedName>
</protein>
<dbReference type="EMBL" id="FOGB01000001">
    <property type="protein sequence ID" value="SEQ04376.1"/>
    <property type="molecule type" value="Genomic_DNA"/>
</dbReference>